<organism evidence="5 6">
    <name type="scientific">Xylaria arbuscula</name>
    <dbReference type="NCBI Taxonomy" id="114810"/>
    <lineage>
        <taxon>Eukaryota</taxon>
        <taxon>Fungi</taxon>
        <taxon>Dikarya</taxon>
        <taxon>Ascomycota</taxon>
        <taxon>Pezizomycotina</taxon>
        <taxon>Sordariomycetes</taxon>
        <taxon>Xylariomycetidae</taxon>
        <taxon>Xylariales</taxon>
        <taxon>Xylariaceae</taxon>
        <taxon>Xylaria</taxon>
    </lineage>
</organism>
<dbReference type="GO" id="GO:0045022">
    <property type="term" value="P:early endosome to late endosome transport"/>
    <property type="evidence" value="ECO:0007669"/>
    <property type="project" value="TreeGrafter"/>
</dbReference>
<feature type="region of interest" description="Disordered" evidence="3">
    <location>
        <begin position="577"/>
        <end position="605"/>
    </location>
</feature>
<dbReference type="SMART" id="SM00313">
    <property type="entry name" value="PXA"/>
    <property type="match status" value="1"/>
</dbReference>
<dbReference type="VEuPathDB" id="FungiDB:F4678DRAFT_92709"/>
<dbReference type="VEuPathDB" id="FungiDB:F4678DRAFT_472616"/>
<evidence type="ECO:0000256" key="1">
    <source>
        <dbReference type="ARBA" id="ARBA00004496"/>
    </source>
</evidence>
<name>A0A9W8NNI7_9PEZI</name>
<dbReference type="Proteomes" id="UP001148614">
    <property type="component" value="Unassembled WGS sequence"/>
</dbReference>
<protein>
    <recommendedName>
        <fullName evidence="4">PXA domain-containing protein</fullName>
    </recommendedName>
</protein>
<dbReference type="Pfam" id="PF02194">
    <property type="entry name" value="PXA"/>
    <property type="match status" value="1"/>
</dbReference>
<dbReference type="PANTHER" id="PTHR22999">
    <property type="entry name" value="PX SERINE/THREONINE KINASE PXK"/>
    <property type="match status" value="1"/>
</dbReference>
<dbReference type="GO" id="GO:0035091">
    <property type="term" value="F:phosphatidylinositol binding"/>
    <property type="evidence" value="ECO:0007669"/>
    <property type="project" value="TreeGrafter"/>
</dbReference>
<evidence type="ECO:0000259" key="4">
    <source>
        <dbReference type="PROSITE" id="PS51207"/>
    </source>
</evidence>
<keyword evidence="6" id="KW-1185">Reference proteome</keyword>
<feature type="compositionally biased region" description="Polar residues" evidence="3">
    <location>
        <begin position="48"/>
        <end position="58"/>
    </location>
</feature>
<gene>
    <name evidence="5" type="ORF">NPX13_g1000</name>
</gene>
<feature type="compositionally biased region" description="Low complexity" evidence="3">
    <location>
        <begin position="19"/>
        <end position="47"/>
    </location>
</feature>
<keyword evidence="2" id="KW-0963">Cytoplasm</keyword>
<evidence type="ECO:0000313" key="5">
    <source>
        <dbReference type="EMBL" id="KAJ3579568.1"/>
    </source>
</evidence>
<dbReference type="PROSITE" id="PS51207">
    <property type="entry name" value="PXA"/>
    <property type="match status" value="1"/>
</dbReference>
<evidence type="ECO:0000313" key="6">
    <source>
        <dbReference type="Proteomes" id="UP001148614"/>
    </source>
</evidence>
<evidence type="ECO:0000256" key="2">
    <source>
        <dbReference type="ARBA" id="ARBA00022490"/>
    </source>
</evidence>
<feature type="domain" description="PXA" evidence="4">
    <location>
        <begin position="107"/>
        <end position="298"/>
    </location>
</feature>
<proteinExistence type="predicted"/>
<dbReference type="GO" id="GO:0005770">
    <property type="term" value="C:late endosome"/>
    <property type="evidence" value="ECO:0007669"/>
    <property type="project" value="TreeGrafter"/>
</dbReference>
<comment type="subcellular location">
    <subcellularLocation>
        <location evidence="1">Cytoplasm</location>
    </subcellularLocation>
</comment>
<reference evidence="5" key="1">
    <citation type="submission" date="2022-07" db="EMBL/GenBank/DDBJ databases">
        <title>Genome Sequence of Xylaria arbuscula.</title>
        <authorList>
            <person name="Buettner E."/>
        </authorList>
    </citation>
    <scope>NUCLEOTIDE SEQUENCE</scope>
    <source>
        <strain evidence="5">VT107</strain>
    </source>
</reference>
<feature type="region of interest" description="Disordered" evidence="3">
    <location>
        <begin position="299"/>
        <end position="324"/>
    </location>
</feature>
<sequence>MATDGPLPPISDSNAPNVATTAREPAETTTADRGSSPSDSAPIASPPEITSSSQTQQRAPRPSPSDFLSDKATAALIRRCLCARQATDRGRGSPAPIEDLLPPLTSRNDVDLQLYALISIIIREFVQNWYNKITPDETFVAEIVQVIAHCTRALEQRLRNIDLESLVFDELPELLAAHIQAYRTAINPAAKPPLQTDLHQIYHSLHPLPALSPVPRAGEQASIQAQADNESAYRQLLVHGVLAVLLPTEDLENECLTSLVGQLLSELVIGNLVASKLSEPWLIWELLIMATRLVGKRNDSINPGSLSNQPTSRDSGNTGVSAQGNKPPWSFHQAFWSIVNGIFLMVGIVRLAFSIGALSWSLPPRPNMSIIRGVPEINHDTQAKQSQFVSHDAGTGAHAQSEKTAIVDFQIWRCLGDIFEVEARMPWLLGTLSMMQWVALNTAGRVAAVNGMLDRLLSYYIHIYVLNPARLPPLLRAIRGALFPNNAPGVSSLKPPSSGEQLAALRRRCASAIWGLLPKAVGELYYGTSNWAWSGVKADTTISEGANPRACRLKRSSSILNHGSALNVNSINAGPLHVSSDDNGSTMPNDATLSSRSKKHSHGPHELTKTFARHNSDDEANILSDIETGIVDVFSDAYCNKHLVYSILELILVRLVPELTEKGIGELWEERLH</sequence>
<dbReference type="GO" id="GO:0005769">
    <property type="term" value="C:early endosome"/>
    <property type="evidence" value="ECO:0007669"/>
    <property type="project" value="TreeGrafter"/>
</dbReference>
<dbReference type="AlphaFoldDB" id="A0A9W8NNI7"/>
<dbReference type="InterPro" id="IPR051837">
    <property type="entry name" value="SortingNexin/PXDomain-PKLike"/>
</dbReference>
<comment type="caution">
    <text evidence="5">The sequence shown here is derived from an EMBL/GenBank/DDBJ whole genome shotgun (WGS) entry which is preliminary data.</text>
</comment>
<accession>A0A9W8NNI7</accession>
<dbReference type="InterPro" id="IPR003114">
    <property type="entry name" value="Phox_assoc"/>
</dbReference>
<dbReference type="PANTHER" id="PTHR22999:SF23">
    <property type="entry name" value="SORTING NEXIN-16"/>
    <property type="match status" value="1"/>
</dbReference>
<evidence type="ECO:0000256" key="3">
    <source>
        <dbReference type="SAM" id="MobiDB-lite"/>
    </source>
</evidence>
<feature type="region of interest" description="Disordered" evidence="3">
    <location>
        <begin position="1"/>
        <end position="68"/>
    </location>
</feature>
<feature type="compositionally biased region" description="Polar residues" evidence="3">
    <location>
        <begin position="581"/>
        <end position="595"/>
    </location>
</feature>
<feature type="compositionally biased region" description="Polar residues" evidence="3">
    <location>
        <begin position="300"/>
        <end position="324"/>
    </location>
</feature>
<dbReference type="EMBL" id="JANPWZ010000082">
    <property type="protein sequence ID" value="KAJ3579568.1"/>
    <property type="molecule type" value="Genomic_DNA"/>
</dbReference>